<evidence type="ECO:0000313" key="3">
    <source>
        <dbReference type="Proteomes" id="UP000032180"/>
    </source>
</evidence>
<reference evidence="2 3" key="1">
    <citation type="submission" date="2012-08" db="EMBL/GenBank/DDBJ databases">
        <title>Oryza genome evolution.</title>
        <authorList>
            <person name="Wing R.A."/>
        </authorList>
    </citation>
    <scope>NUCLEOTIDE SEQUENCE</scope>
</reference>
<protein>
    <submittedName>
        <fullName evidence="2">Uncharacterized protein</fullName>
    </submittedName>
</protein>
<dbReference type="STRING" id="77586.A0A0D9W6C3"/>
<organism evidence="2 3">
    <name type="scientific">Leersia perrieri</name>
    <dbReference type="NCBI Taxonomy" id="77586"/>
    <lineage>
        <taxon>Eukaryota</taxon>
        <taxon>Viridiplantae</taxon>
        <taxon>Streptophyta</taxon>
        <taxon>Embryophyta</taxon>
        <taxon>Tracheophyta</taxon>
        <taxon>Spermatophyta</taxon>
        <taxon>Magnoliopsida</taxon>
        <taxon>Liliopsida</taxon>
        <taxon>Poales</taxon>
        <taxon>Poaceae</taxon>
        <taxon>BOP clade</taxon>
        <taxon>Oryzoideae</taxon>
        <taxon>Oryzeae</taxon>
        <taxon>Oryzinae</taxon>
        <taxon>Leersia</taxon>
    </lineage>
</organism>
<name>A0A0D9W6C3_9ORYZ</name>
<evidence type="ECO:0000313" key="2">
    <source>
        <dbReference type="EnsemblPlants" id="LPERR04G13140.1"/>
    </source>
</evidence>
<dbReference type="AlphaFoldDB" id="A0A0D9W6C3"/>
<dbReference type="Gramene" id="LPERR04G13140.1">
    <property type="protein sequence ID" value="LPERR04G13140.1"/>
    <property type="gene ID" value="LPERR04G13140"/>
</dbReference>
<dbReference type="HOGENOM" id="CLU_122120_0_0_1"/>
<feature type="compositionally biased region" description="Low complexity" evidence="1">
    <location>
        <begin position="25"/>
        <end position="46"/>
    </location>
</feature>
<reference evidence="3" key="2">
    <citation type="submission" date="2013-12" db="EMBL/GenBank/DDBJ databases">
        <authorList>
            <person name="Yu Y."/>
            <person name="Lee S."/>
            <person name="de Baynast K."/>
            <person name="Wissotski M."/>
            <person name="Liu L."/>
            <person name="Talag J."/>
            <person name="Goicoechea J."/>
            <person name="Angelova A."/>
            <person name="Jetty R."/>
            <person name="Kudrna D."/>
            <person name="Golser W."/>
            <person name="Rivera L."/>
            <person name="Zhang J."/>
            <person name="Wing R."/>
        </authorList>
    </citation>
    <scope>NUCLEOTIDE SEQUENCE</scope>
</reference>
<dbReference type="EnsemblPlants" id="LPERR04G13140.1">
    <property type="protein sequence ID" value="LPERR04G13140.1"/>
    <property type="gene ID" value="LPERR04G13140"/>
</dbReference>
<sequence length="204" mass="21792">MAAGGLLRRIHDREWSAWRIHNNDTTARGSASSTAQSASSDGTASSNPLPEKLPLHSRFVLAEAMVQTGASWDVDGVDSAGKAVHMCIRSNLARARQLGEQEQDLADLRLQRRRPAAGGRAAASATRALAKGTIFEDVISTIKERGMANFMNAVKEAGTDVHVLRSEAAKNNLELVGTRGPLSCDGLLKNSNFSLSLLVCCNHS</sequence>
<feature type="region of interest" description="Disordered" evidence="1">
    <location>
        <begin position="25"/>
        <end position="50"/>
    </location>
</feature>
<reference evidence="2" key="3">
    <citation type="submission" date="2015-04" db="UniProtKB">
        <authorList>
            <consortium name="EnsemblPlants"/>
        </authorList>
    </citation>
    <scope>IDENTIFICATION</scope>
</reference>
<accession>A0A0D9W6C3</accession>
<proteinExistence type="predicted"/>
<evidence type="ECO:0000256" key="1">
    <source>
        <dbReference type="SAM" id="MobiDB-lite"/>
    </source>
</evidence>
<dbReference type="Proteomes" id="UP000032180">
    <property type="component" value="Chromosome 4"/>
</dbReference>
<keyword evidence="3" id="KW-1185">Reference proteome</keyword>